<protein>
    <recommendedName>
        <fullName evidence="5">Ubiquinone biosynthesis O-methyltransferase, mitochondrial</fullName>
    </recommendedName>
    <alternativeName>
        <fullName evidence="5">3-demethylubiquinol 3-O-methyltransferase</fullName>
        <ecNumber evidence="5">2.1.1.64</ecNumber>
    </alternativeName>
    <alternativeName>
        <fullName evidence="5">3-demethylubiquinone 3-O-methyltransferase</fullName>
        <ecNumber evidence="5">2.1.1.-</ecNumber>
    </alternativeName>
    <alternativeName>
        <fullName evidence="5">Polyprenyldihydroxybenzoate methyltransferase</fullName>
        <ecNumber evidence="5">2.1.1.114</ecNumber>
    </alternativeName>
</protein>
<dbReference type="Gene3D" id="3.40.50.150">
    <property type="entry name" value="Vaccinia Virus protein VP39"/>
    <property type="match status" value="1"/>
</dbReference>
<feature type="binding site" evidence="5">
    <location>
        <position position="148"/>
    </location>
    <ligand>
        <name>S-adenosyl-L-methionine</name>
        <dbReference type="ChEBI" id="CHEBI:59789"/>
    </ligand>
</feature>
<feature type="binding site" evidence="5">
    <location>
        <position position="204"/>
    </location>
    <ligand>
        <name>Mg(2+)</name>
        <dbReference type="ChEBI" id="CHEBI:18420"/>
    </ligand>
</feature>
<accession>A0A095C9R4</accession>
<dbReference type="InterPro" id="IPR010233">
    <property type="entry name" value="UbiG_MeTrfase"/>
</dbReference>
<dbReference type="EC" id="2.1.1.114" evidence="5"/>
<comment type="subcellular location">
    <subcellularLocation>
        <location evidence="5">Mitochondrion inner membrane</location>
        <topology evidence="5">Peripheral membrane protein</topology>
        <orientation evidence="5">Matrix side</orientation>
    </subcellularLocation>
</comment>
<keyword evidence="5" id="KW-0496">Mitochondrion</keyword>
<comment type="catalytic activity">
    <reaction evidence="5">
        <text>a 3-demethylubiquinol + S-adenosyl-L-methionine = a ubiquinol + S-adenosyl-L-homocysteine + H(+)</text>
        <dbReference type="Rhea" id="RHEA:44380"/>
        <dbReference type="Rhea" id="RHEA-COMP:9566"/>
        <dbReference type="Rhea" id="RHEA-COMP:10914"/>
        <dbReference type="ChEBI" id="CHEBI:15378"/>
        <dbReference type="ChEBI" id="CHEBI:17976"/>
        <dbReference type="ChEBI" id="CHEBI:57856"/>
        <dbReference type="ChEBI" id="CHEBI:59789"/>
        <dbReference type="ChEBI" id="CHEBI:84422"/>
        <dbReference type="EC" id="2.1.1.64"/>
    </reaction>
</comment>
<feature type="binding site" evidence="5">
    <location>
        <position position="79"/>
    </location>
    <ligand>
        <name>S-adenosyl-L-methionine</name>
        <dbReference type="ChEBI" id="CHEBI:59789"/>
    </ligand>
</feature>
<dbReference type="SUPFAM" id="SSF53335">
    <property type="entry name" value="S-adenosyl-L-methionine-dependent methyltransferases"/>
    <property type="match status" value="1"/>
</dbReference>
<sequence length="338" mass="37693">MNRQQLCRRLYIARSTTALLAARIAARSITTASSSTASTTPSAFSTINASEISHFSKLSSQWWSETGEFALLHRMNPVRVEWIRQKVALAPPPDEEWSFETRHMDAQREAARGTGAWLTGLRCLDVGCGGGILSEALARLGATVVSVDASESNIGIATTHASQDPYLAKKMEKGELEYRFSTAEALRDAGEKFDVVCSMEVLEHVDEPGEFMKCLGEMVNPGGHLLLSTISRTPLSQLLTITLAEDILRLVTPGTHTYRKFIKPEELRRFVYSDMGGFGTWHRNDDASDIREKEVGETRGIIYDPLKGAWRLWDGVEGSWWKEAGEVCNYMYHAKKRS</sequence>
<dbReference type="EC" id="2.1.1.-" evidence="5"/>
<dbReference type="STRING" id="294750.A0A095C9R4"/>
<dbReference type="VEuPathDB" id="FungiDB:CNBG_3178"/>
<gene>
    <name evidence="5" type="primary">COQ3</name>
    <name evidence="6" type="ORF">CNBG_3178</name>
</gene>
<comment type="catalytic activity">
    <reaction evidence="5">
        <text>a 3-demethylubiquinone + S-adenosyl-L-methionine = a ubiquinone + S-adenosyl-L-homocysteine</text>
        <dbReference type="Rhea" id="RHEA:81215"/>
        <dbReference type="Rhea" id="RHEA-COMP:9565"/>
        <dbReference type="Rhea" id="RHEA-COMP:19654"/>
        <dbReference type="ChEBI" id="CHEBI:16389"/>
        <dbReference type="ChEBI" id="CHEBI:57856"/>
        <dbReference type="ChEBI" id="CHEBI:59789"/>
        <dbReference type="ChEBI" id="CHEBI:231825"/>
    </reaction>
</comment>
<evidence type="ECO:0000256" key="5">
    <source>
        <dbReference type="HAMAP-Rule" id="MF_03190"/>
    </source>
</evidence>
<keyword evidence="5" id="KW-0479">Metal-binding</keyword>
<evidence type="ECO:0000256" key="4">
    <source>
        <dbReference type="ARBA" id="ARBA00022691"/>
    </source>
</evidence>
<keyword evidence="2 5" id="KW-0808">Transferase</keyword>
<dbReference type="NCBIfam" id="TIGR01983">
    <property type="entry name" value="UbiG"/>
    <property type="match status" value="1"/>
</dbReference>
<keyword evidence="5" id="KW-0460">Magnesium</keyword>
<dbReference type="GO" id="GO:0031314">
    <property type="term" value="C:extrinsic component of mitochondrial inner membrane"/>
    <property type="evidence" value="ECO:0007669"/>
    <property type="project" value="UniProtKB-UniRule"/>
</dbReference>
<keyword evidence="3 5" id="KW-0831">Ubiquinone biosynthesis</keyword>
<comment type="function">
    <text evidence="5">O-methyltransferase required for two non-consecutive steps during ubiquinone biosynthesis. Catalyzes the 2 O-methylation of 3,4-dihydroxy-5-(all-trans-polyprenyl)benzoic acid into 4-hydroxy-3-methoxy-5-(all-trans-polyprenyl)benzoic acid. Also catalyzes the last step of ubiquinone biosynthesis by mediating methylation of 3-demethylubiquinone into ubiquinone. Also able to mediate the methylation of 3-demethylubiquinol into ubiquinol.</text>
</comment>
<reference evidence="6 7" key="2">
    <citation type="journal article" date="2018" name="Proc. Natl. Acad. Sci.">
        <title>RNAi is a critical determinant of centromere evolution in closely related fungi.</title>
        <authorList>
            <person name="Yadav V."/>
            <person name="Sun S."/>
            <person name="Billmyre R.B."/>
            <person name="Thimmappa B.C."/>
            <person name="Shea T."/>
            <person name="Lintner R."/>
            <person name="Bakkeren G."/>
            <person name="Cuomo C.A."/>
            <person name="Heitman J."/>
            <person name="Sanyal K."/>
        </authorList>
    </citation>
    <scope>NUCLEOTIDE SEQUENCE [LARGE SCALE GENOMIC DNA]</scope>
    <source>
        <strain evidence="6 7">R265</strain>
    </source>
</reference>
<dbReference type="Proteomes" id="UP000029445">
    <property type="component" value="Chromosome 1"/>
</dbReference>
<dbReference type="EC" id="2.1.1.64" evidence="5"/>
<dbReference type="OMA" id="LASRWWD"/>
<dbReference type="GO" id="GO:0061542">
    <property type="term" value="F:3-demethylubiquinol 3-O-methyltransferase activity"/>
    <property type="evidence" value="ECO:0007669"/>
    <property type="project" value="UniProtKB-UniRule"/>
</dbReference>
<evidence type="ECO:0000256" key="1">
    <source>
        <dbReference type="ARBA" id="ARBA00022603"/>
    </source>
</evidence>
<dbReference type="GO" id="GO:0010420">
    <property type="term" value="F:polyprenyldihydroxybenzoate methyltransferase activity"/>
    <property type="evidence" value="ECO:0007669"/>
    <property type="project" value="UniProtKB-UniRule"/>
</dbReference>
<dbReference type="AlphaFoldDB" id="A0A095C9R4"/>
<comment type="catalytic activity">
    <reaction evidence="5">
        <text>a 3,4-dihydroxy-5-(all-trans-polyprenyl)benzoate + S-adenosyl-L-methionine = a 4-hydroxy-3-methoxy-5-(all-trans-polyprenyl)benzoate + S-adenosyl-L-homocysteine + H(+)</text>
        <dbReference type="Rhea" id="RHEA:44452"/>
        <dbReference type="Rhea" id="RHEA-COMP:10930"/>
        <dbReference type="Rhea" id="RHEA-COMP:10931"/>
        <dbReference type="ChEBI" id="CHEBI:15378"/>
        <dbReference type="ChEBI" id="CHEBI:57856"/>
        <dbReference type="ChEBI" id="CHEBI:59789"/>
        <dbReference type="ChEBI" id="CHEBI:64694"/>
        <dbReference type="ChEBI" id="CHEBI:84443"/>
        <dbReference type="EC" id="2.1.1.114"/>
    </reaction>
</comment>
<feature type="binding site" evidence="5">
    <location>
        <position position="200"/>
    </location>
    <ligand>
        <name>Mg(2+)</name>
        <dbReference type="ChEBI" id="CHEBI:18420"/>
    </ligand>
</feature>
<keyword evidence="1 5" id="KW-0489">Methyltransferase</keyword>
<dbReference type="UniPathway" id="UPA00232"/>
<dbReference type="PANTHER" id="PTHR43464">
    <property type="entry name" value="METHYLTRANSFERASE"/>
    <property type="match status" value="1"/>
</dbReference>
<dbReference type="GO" id="GO:0120537">
    <property type="term" value="F:3-demethylubiquinone 3-O-methyltransferase activity"/>
    <property type="evidence" value="ECO:0007669"/>
    <property type="project" value="RHEA"/>
</dbReference>
<dbReference type="PANTHER" id="PTHR43464:SF19">
    <property type="entry name" value="UBIQUINONE BIOSYNTHESIS O-METHYLTRANSFERASE, MITOCHONDRIAL"/>
    <property type="match status" value="1"/>
</dbReference>
<feature type="binding site" evidence="5">
    <location>
        <position position="127"/>
    </location>
    <ligand>
        <name>S-adenosyl-L-methionine</name>
        <dbReference type="ChEBI" id="CHEBI:59789"/>
    </ligand>
</feature>
<dbReference type="GO" id="GO:0032259">
    <property type="term" value="P:methylation"/>
    <property type="evidence" value="ECO:0007669"/>
    <property type="project" value="UniProtKB-KW"/>
</dbReference>
<feature type="binding site" evidence="5">
    <location>
        <position position="199"/>
    </location>
    <ligand>
        <name>S-adenosyl-L-methionine</name>
        <dbReference type="ChEBI" id="CHEBI:59789"/>
    </ligand>
</feature>
<name>A0A095C9R4_CRYD2</name>
<dbReference type="EMBL" id="CP025759">
    <property type="protein sequence ID" value="KGB77340.1"/>
    <property type="molecule type" value="Genomic_DNA"/>
</dbReference>
<dbReference type="Pfam" id="PF13489">
    <property type="entry name" value="Methyltransf_23"/>
    <property type="match status" value="1"/>
</dbReference>
<keyword evidence="5" id="KW-0999">Mitochondrion inner membrane</keyword>
<dbReference type="OrthoDB" id="3265906at2759"/>
<dbReference type="GO" id="GO:0046872">
    <property type="term" value="F:metal ion binding"/>
    <property type="evidence" value="ECO:0007669"/>
    <property type="project" value="UniProtKB-KW"/>
</dbReference>
<feature type="binding site" evidence="5">
    <location>
        <position position="203"/>
    </location>
    <ligand>
        <name>Mg(2+)</name>
        <dbReference type="ChEBI" id="CHEBI:18420"/>
    </ligand>
</feature>
<proteinExistence type="inferred from homology"/>
<evidence type="ECO:0000256" key="3">
    <source>
        <dbReference type="ARBA" id="ARBA00022688"/>
    </source>
</evidence>
<comment type="similarity">
    <text evidence="5">Belongs to the class I-like SAM-binding methyltransferase superfamily. UbiG/COQ3 family.</text>
</comment>
<evidence type="ECO:0000313" key="7">
    <source>
        <dbReference type="Proteomes" id="UP000029445"/>
    </source>
</evidence>
<dbReference type="CDD" id="cd02440">
    <property type="entry name" value="AdoMet_MTases"/>
    <property type="match status" value="1"/>
</dbReference>
<comment type="subunit">
    <text evidence="5">Component of a multi-subunit COQ enzyme complex, composed of at least COQ3, COQ4, COQ5, COQ6, COQ7 and COQ9.</text>
</comment>
<comment type="pathway">
    <text evidence="5">Cofactor biosynthesis; ubiquinone biosynthesis.</text>
</comment>
<reference evidence="6 7" key="1">
    <citation type="journal article" date="2011" name="MBio">
        <title>Genome variation in Cryptococcus gattii, an emerging pathogen of immunocompetent hosts.</title>
        <authorList>
            <person name="D'Souza C.A."/>
            <person name="Kronstad J.W."/>
            <person name="Taylor G."/>
            <person name="Warren R."/>
            <person name="Yuen M."/>
            <person name="Hu G."/>
            <person name="Jung W.H."/>
            <person name="Sham A."/>
            <person name="Kidd S.E."/>
            <person name="Tangen K."/>
            <person name="Lee N."/>
            <person name="Zeilmaker T."/>
            <person name="Sawkins J."/>
            <person name="McVicker G."/>
            <person name="Shah S."/>
            <person name="Gnerre S."/>
            <person name="Griggs A."/>
            <person name="Zeng Q."/>
            <person name="Bartlett K."/>
            <person name="Li W."/>
            <person name="Wang X."/>
            <person name="Heitman J."/>
            <person name="Stajich J.E."/>
            <person name="Fraser J.A."/>
            <person name="Meyer W."/>
            <person name="Carter D."/>
            <person name="Schein J."/>
            <person name="Krzywinski M."/>
            <person name="Kwon-Chung K.J."/>
            <person name="Varma A."/>
            <person name="Wang J."/>
            <person name="Brunham R."/>
            <person name="Fyfe M."/>
            <person name="Ouellette B.F."/>
            <person name="Siddiqui A."/>
            <person name="Marra M."/>
            <person name="Jones S."/>
            <person name="Holt R."/>
            <person name="Birren B.W."/>
            <person name="Galagan J.E."/>
            <person name="Cuomo C.A."/>
        </authorList>
    </citation>
    <scope>NUCLEOTIDE SEQUENCE [LARGE SCALE GENOMIC DNA]</scope>
    <source>
        <strain evidence="6 7">R265</strain>
    </source>
</reference>
<dbReference type="HAMAP" id="MF_00472">
    <property type="entry name" value="UbiG"/>
    <property type="match status" value="1"/>
</dbReference>
<evidence type="ECO:0000256" key="2">
    <source>
        <dbReference type="ARBA" id="ARBA00022679"/>
    </source>
</evidence>
<keyword evidence="4 5" id="KW-0949">S-adenosyl-L-methionine</keyword>
<evidence type="ECO:0000313" key="6">
    <source>
        <dbReference type="EMBL" id="KGB77340.1"/>
    </source>
</evidence>
<comment type="cofactor">
    <cofactor evidence="5">
        <name>Mg(2+)</name>
        <dbReference type="ChEBI" id="CHEBI:18420"/>
    </cofactor>
</comment>
<keyword evidence="7" id="KW-1185">Reference proteome</keyword>
<dbReference type="InterPro" id="IPR029063">
    <property type="entry name" value="SAM-dependent_MTases_sf"/>
</dbReference>
<organism evidence="6 7">
    <name type="scientific">Cryptococcus deuterogattii (strain R265)</name>
    <name type="common">Cryptococcus gattii VGII (strain R265)</name>
    <dbReference type="NCBI Taxonomy" id="294750"/>
    <lineage>
        <taxon>Eukaryota</taxon>
        <taxon>Fungi</taxon>
        <taxon>Dikarya</taxon>
        <taxon>Basidiomycota</taxon>
        <taxon>Agaricomycotina</taxon>
        <taxon>Tremellomycetes</taxon>
        <taxon>Tremellales</taxon>
        <taxon>Cryptococcaceae</taxon>
        <taxon>Cryptococcus</taxon>
        <taxon>Cryptococcus gattii species complex</taxon>
    </lineage>
</organism>
<dbReference type="HOGENOM" id="CLU_042432_1_0_1"/>
<keyword evidence="6" id="KW-0830">Ubiquinone</keyword>
<keyword evidence="5" id="KW-0472">Membrane</keyword>